<dbReference type="PANTHER" id="PTHR30004:SF3">
    <property type="entry name" value="4-HYDROXYTHREONINE-4-PHOSPHATE DEHYDROGENASE 2-RELATED"/>
    <property type="match status" value="1"/>
</dbReference>
<dbReference type="STRING" id="1349762.GCA_001592245_04764"/>
<evidence type="ECO:0000256" key="3">
    <source>
        <dbReference type="ARBA" id="ARBA00023027"/>
    </source>
</evidence>
<proteinExistence type="predicted"/>
<keyword evidence="1" id="KW-0479">Metal-binding</keyword>
<dbReference type="SUPFAM" id="SSF53659">
    <property type="entry name" value="Isocitrate/Isopropylmalate dehydrogenase-like"/>
    <property type="match status" value="1"/>
</dbReference>
<dbReference type="AlphaFoldDB" id="A0A4V1BY82"/>
<dbReference type="GO" id="GO:0046872">
    <property type="term" value="F:metal ion binding"/>
    <property type="evidence" value="ECO:0007669"/>
    <property type="project" value="UniProtKB-KW"/>
</dbReference>
<dbReference type="GO" id="GO:0051287">
    <property type="term" value="F:NAD binding"/>
    <property type="evidence" value="ECO:0007669"/>
    <property type="project" value="InterPro"/>
</dbReference>
<dbReference type="KEGG" id="cox:E0W60_07035"/>
<reference evidence="4 5" key="1">
    <citation type="submission" date="2019-03" db="EMBL/GenBank/DDBJ databases">
        <title>Efficiently degradation of phenoxyalkanoic acid herbicides by Cupriavidus oxalaticus strain X32.</title>
        <authorList>
            <person name="Sheng X."/>
        </authorList>
    </citation>
    <scope>NUCLEOTIDE SEQUENCE [LARGE SCALE GENOMIC DNA]</scope>
    <source>
        <strain evidence="4 5">X32</strain>
    </source>
</reference>
<evidence type="ECO:0000256" key="1">
    <source>
        <dbReference type="ARBA" id="ARBA00022723"/>
    </source>
</evidence>
<protein>
    <submittedName>
        <fullName evidence="4">4-hydroxythreonine-4-phosphate dehydrogenase PdxA</fullName>
    </submittedName>
</protein>
<dbReference type="Pfam" id="PF04166">
    <property type="entry name" value="PdxA"/>
    <property type="match status" value="1"/>
</dbReference>
<organism evidence="4 5">
    <name type="scientific">Cupriavidus oxalaticus</name>
    <dbReference type="NCBI Taxonomy" id="96344"/>
    <lineage>
        <taxon>Bacteria</taxon>
        <taxon>Pseudomonadati</taxon>
        <taxon>Pseudomonadota</taxon>
        <taxon>Betaproteobacteria</taxon>
        <taxon>Burkholderiales</taxon>
        <taxon>Burkholderiaceae</taxon>
        <taxon>Cupriavidus</taxon>
    </lineage>
</organism>
<gene>
    <name evidence="4" type="ORF">E0W60_07035</name>
</gene>
<keyword evidence="3" id="KW-0520">NAD</keyword>
<evidence type="ECO:0000313" key="5">
    <source>
        <dbReference type="Proteomes" id="UP000295294"/>
    </source>
</evidence>
<dbReference type="EMBL" id="CP038634">
    <property type="protein sequence ID" value="QBY50912.1"/>
    <property type="molecule type" value="Genomic_DNA"/>
</dbReference>
<dbReference type="PANTHER" id="PTHR30004">
    <property type="entry name" value="4-HYDROXYTHREONINE-4-PHOSPHATE DEHYDROGENASE"/>
    <property type="match status" value="1"/>
</dbReference>
<dbReference type="InterPro" id="IPR005255">
    <property type="entry name" value="PdxA_fam"/>
</dbReference>
<keyword evidence="2" id="KW-0560">Oxidoreductase</keyword>
<sequence length="339" mass="35904">MTSRPRIAMVLGDPAGIGPELIARLLADPATSEQADILLIADRDEWRHGMQVAGVELALAETDTLAFAQGAPRLYHWELDGKPAYPRGASSAEGGRYSLGTLSLALELAQSGQADSILFGPLNKSSLHAAGMDHSDELHWFAEQLGYHGNFCEFNVLDGLWTSRVTSHVALKDVPAMITPERVGGAIDLIDQALRRAGMASPRIAVCGLNPHNGDNGAFGREEIDVIAPAVAAARGRGVNVEGPFPADTIFLKVQGGPSQRQFDAIVTMYHDQGQIGIKLMGFSRGVTVQGGLPVPITTPAHGTAFDITQQGRADPGATQQAFQIACRMGAQRRAAANA</sequence>
<dbReference type="GO" id="GO:0016491">
    <property type="term" value="F:oxidoreductase activity"/>
    <property type="evidence" value="ECO:0007669"/>
    <property type="project" value="UniProtKB-KW"/>
</dbReference>
<dbReference type="Proteomes" id="UP000295294">
    <property type="component" value="Chromosome 1"/>
</dbReference>
<accession>A0A4V1BY82</accession>
<name>A0A4V1BY82_9BURK</name>
<dbReference type="RefSeq" id="WP_135703470.1">
    <property type="nucleotide sequence ID" value="NZ_CP038634.1"/>
</dbReference>
<dbReference type="OrthoDB" id="9801783at2"/>
<evidence type="ECO:0000256" key="2">
    <source>
        <dbReference type="ARBA" id="ARBA00023002"/>
    </source>
</evidence>
<evidence type="ECO:0000313" key="4">
    <source>
        <dbReference type="EMBL" id="QBY50912.1"/>
    </source>
</evidence>
<dbReference type="Gene3D" id="3.40.718.10">
    <property type="entry name" value="Isopropylmalate Dehydrogenase"/>
    <property type="match status" value="1"/>
</dbReference>